<dbReference type="AlphaFoldDB" id="A0A4S2MID4"/>
<evidence type="ECO:0000256" key="1">
    <source>
        <dbReference type="SAM" id="MobiDB-lite"/>
    </source>
</evidence>
<organism evidence="2 3">
    <name type="scientific">Ascodesmis nigricans</name>
    <dbReference type="NCBI Taxonomy" id="341454"/>
    <lineage>
        <taxon>Eukaryota</taxon>
        <taxon>Fungi</taxon>
        <taxon>Dikarya</taxon>
        <taxon>Ascomycota</taxon>
        <taxon>Pezizomycotina</taxon>
        <taxon>Pezizomycetes</taxon>
        <taxon>Pezizales</taxon>
        <taxon>Ascodesmidaceae</taxon>
        <taxon>Ascodesmis</taxon>
    </lineage>
</organism>
<dbReference type="EMBL" id="ML220169">
    <property type="protein sequence ID" value="TGZ76681.1"/>
    <property type="molecule type" value="Genomic_DNA"/>
</dbReference>
<gene>
    <name evidence="2" type="ORF">EX30DRAFT_230820</name>
</gene>
<feature type="region of interest" description="Disordered" evidence="1">
    <location>
        <begin position="317"/>
        <end position="354"/>
    </location>
</feature>
<name>A0A4S2MID4_9PEZI</name>
<feature type="compositionally biased region" description="Low complexity" evidence="1">
    <location>
        <begin position="194"/>
        <end position="205"/>
    </location>
</feature>
<dbReference type="OrthoDB" id="3599883at2759"/>
<evidence type="ECO:0000313" key="2">
    <source>
        <dbReference type="EMBL" id="TGZ76681.1"/>
    </source>
</evidence>
<feature type="compositionally biased region" description="Polar residues" evidence="1">
    <location>
        <begin position="51"/>
        <end position="65"/>
    </location>
</feature>
<evidence type="ECO:0008006" key="4">
    <source>
        <dbReference type="Google" id="ProtNLM"/>
    </source>
</evidence>
<dbReference type="InParanoid" id="A0A4S2MID4"/>
<dbReference type="Proteomes" id="UP000298138">
    <property type="component" value="Unassembled WGS sequence"/>
</dbReference>
<feature type="compositionally biased region" description="Low complexity" evidence="1">
    <location>
        <begin position="219"/>
        <end position="231"/>
    </location>
</feature>
<accession>A0A4S2MID4</accession>
<evidence type="ECO:0000313" key="3">
    <source>
        <dbReference type="Proteomes" id="UP000298138"/>
    </source>
</evidence>
<dbReference type="InterPro" id="IPR024368">
    <property type="entry name" value="Ecl1/2/3"/>
</dbReference>
<feature type="compositionally biased region" description="Low complexity" evidence="1">
    <location>
        <begin position="322"/>
        <end position="339"/>
    </location>
</feature>
<feature type="region of interest" description="Disordered" evidence="1">
    <location>
        <begin position="1"/>
        <end position="75"/>
    </location>
</feature>
<feature type="region of interest" description="Disordered" evidence="1">
    <location>
        <begin position="187"/>
        <end position="269"/>
    </location>
</feature>
<protein>
    <recommendedName>
        <fullName evidence="4">Life-span regulatory factor-domain-containing protein</fullName>
    </recommendedName>
</protein>
<keyword evidence="3" id="KW-1185">Reference proteome</keyword>
<feature type="compositionally biased region" description="Basic residues" evidence="1">
    <location>
        <begin position="243"/>
        <end position="254"/>
    </location>
</feature>
<sequence>MAGYKRRALKPALAPRTTSKEYNGTRPAHGRSRGSAAAAKSSTSSSSSATQRPSGNQHRQLNSTPEPEESIDTDPSMAQSFLPYCAHCEKQIVIPNNSILYCSERCRRKDNTKPVTIPSGTPGSFSNGYTSFSLYSITPPLSPFARDFPEPTRNIVEPLSPTPPYCDDHLHDYGACRHLGSMENNGPMETEIFSSSPPTSANSSNIYAPPRRPHHIRRGTSGSSTVSSTMGIPMPTQQYQFNNHHHHHHQHHRPLPPLRKPSQSSSSPRSIELVTPYLPITAPATIQAAGEIVYEKKPAQKAPHVTGNINMMFNFDAIRSHPPSSTSQTGPTSSQSQGSNDPYHRFAQRPITFK</sequence>
<reference evidence="2 3" key="1">
    <citation type="submission" date="2019-04" db="EMBL/GenBank/DDBJ databases">
        <title>Comparative genomics and transcriptomics to analyze fruiting body development in filamentous ascomycetes.</title>
        <authorList>
            <consortium name="DOE Joint Genome Institute"/>
            <person name="Lutkenhaus R."/>
            <person name="Traeger S."/>
            <person name="Breuer J."/>
            <person name="Kuo A."/>
            <person name="Lipzen A."/>
            <person name="Pangilinan J."/>
            <person name="Dilworth D."/>
            <person name="Sandor L."/>
            <person name="Poggeler S."/>
            <person name="Barry K."/>
            <person name="Grigoriev I.V."/>
            <person name="Nowrousian M."/>
        </authorList>
    </citation>
    <scope>NUCLEOTIDE SEQUENCE [LARGE SCALE GENOMIC DNA]</scope>
    <source>
        <strain evidence="2 3">CBS 389.68</strain>
    </source>
</reference>
<proteinExistence type="predicted"/>
<feature type="compositionally biased region" description="Low complexity" evidence="1">
    <location>
        <begin position="260"/>
        <end position="269"/>
    </location>
</feature>
<dbReference type="Pfam" id="PF12855">
    <property type="entry name" value="Ecl1"/>
    <property type="match status" value="1"/>
</dbReference>
<feature type="compositionally biased region" description="Low complexity" evidence="1">
    <location>
        <begin position="33"/>
        <end position="50"/>
    </location>
</feature>